<organism evidence="2">
    <name type="scientific">viral metagenome</name>
    <dbReference type="NCBI Taxonomy" id="1070528"/>
    <lineage>
        <taxon>unclassified sequences</taxon>
        <taxon>metagenomes</taxon>
        <taxon>organismal metagenomes</taxon>
    </lineage>
</organism>
<feature type="transmembrane region" description="Helical" evidence="1">
    <location>
        <begin position="39"/>
        <end position="59"/>
    </location>
</feature>
<accession>A0A6C0CXZ9</accession>
<proteinExistence type="predicted"/>
<evidence type="ECO:0000313" key="2">
    <source>
        <dbReference type="EMBL" id="QHT09042.1"/>
    </source>
</evidence>
<name>A0A6C0CXZ9_9ZZZZ</name>
<reference evidence="2" key="1">
    <citation type="journal article" date="2020" name="Nature">
        <title>Giant virus diversity and host interactions through global metagenomics.</title>
        <authorList>
            <person name="Schulz F."/>
            <person name="Roux S."/>
            <person name="Paez-Espino D."/>
            <person name="Jungbluth S."/>
            <person name="Walsh D.A."/>
            <person name="Denef V.J."/>
            <person name="McMahon K.D."/>
            <person name="Konstantinidis K.T."/>
            <person name="Eloe-Fadrosh E.A."/>
            <person name="Kyrpides N.C."/>
            <person name="Woyke T."/>
        </authorList>
    </citation>
    <scope>NUCLEOTIDE SEQUENCE</scope>
    <source>
        <strain evidence="2">GVMAG-M-3300023109-53</strain>
    </source>
</reference>
<evidence type="ECO:0000256" key="1">
    <source>
        <dbReference type="SAM" id="Phobius"/>
    </source>
</evidence>
<keyword evidence="1" id="KW-1133">Transmembrane helix</keyword>
<sequence length="205" mass="22872">MAMQLNFSNMLQFFSTISPILLAFFLVMISLFNTDIKGLVYLGGILIASLINLFIMNTLKVKSDKIPSPACNLMDFPLNLNEYISPAFNTMFISFTLMYLYLPMQYISSINYPVLIFICGLLVLDAVTKISRGCTNFSGIALGFLVGSILGIVYFISLWKTGHDDLLFFNAEPSNNVICARPKKQTFKCFVYKNGEVIGEANSGQ</sequence>
<protein>
    <recommendedName>
        <fullName evidence="3">Phosphatidic acid phosphatase type 2/haloperoxidase domain-containing protein</fullName>
    </recommendedName>
</protein>
<dbReference type="AlphaFoldDB" id="A0A6C0CXZ9"/>
<dbReference type="EMBL" id="MN739506">
    <property type="protein sequence ID" value="QHT09042.1"/>
    <property type="molecule type" value="Genomic_DNA"/>
</dbReference>
<feature type="transmembrane region" description="Helical" evidence="1">
    <location>
        <begin position="137"/>
        <end position="159"/>
    </location>
</feature>
<evidence type="ECO:0008006" key="3">
    <source>
        <dbReference type="Google" id="ProtNLM"/>
    </source>
</evidence>
<keyword evidence="1" id="KW-0472">Membrane</keyword>
<keyword evidence="1" id="KW-0812">Transmembrane</keyword>
<feature type="transmembrane region" description="Helical" evidence="1">
    <location>
        <begin position="12"/>
        <end position="32"/>
    </location>
</feature>